<feature type="region of interest" description="Disordered" evidence="1">
    <location>
        <begin position="284"/>
        <end position="325"/>
    </location>
</feature>
<evidence type="ECO:0000256" key="2">
    <source>
        <dbReference type="SAM" id="Phobius"/>
    </source>
</evidence>
<feature type="compositionally biased region" description="Basic and acidic residues" evidence="1">
    <location>
        <begin position="284"/>
        <end position="297"/>
    </location>
</feature>
<dbReference type="Proteomes" id="UP000076532">
    <property type="component" value="Unassembled WGS sequence"/>
</dbReference>
<feature type="transmembrane region" description="Helical" evidence="2">
    <location>
        <begin position="141"/>
        <end position="166"/>
    </location>
</feature>
<evidence type="ECO:0000256" key="1">
    <source>
        <dbReference type="SAM" id="MobiDB-lite"/>
    </source>
</evidence>
<dbReference type="AlphaFoldDB" id="A0A166U0G0"/>
<feature type="region of interest" description="Disordered" evidence="1">
    <location>
        <begin position="700"/>
        <end position="731"/>
    </location>
</feature>
<feature type="region of interest" description="Disordered" evidence="1">
    <location>
        <begin position="391"/>
        <end position="481"/>
    </location>
</feature>
<organism evidence="3 4">
    <name type="scientific">Athelia psychrophila</name>
    <dbReference type="NCBI Taxonomy" id="1759441"/>
    <lineage>
        <taxon>Eukaryota</taxon>
        <taxon>Fungi</taxon>
        <taxon>Dikarya</taxon>
        <taxon>Basidiomycota</taxon>
        <taxon>Agaricomycotina</taxon>
        <taxon>Agaricomycetes</taxon>
        <taxon>Agaricomycetidae</taxon>
        <taxon>Atheliales</taxon>
        <taxon>Atheliaceae</taxon>
        <taxon>Athelia</taxon>
    </lineage>
</organism>
<sequence length="870" mass="92920">MSSDSIWALGSYTFPGSLTLINDTAIENIIADIPFLGVGLLGFGVITFFLVMKQAKLPSLVLHASVIIAFFAALFDLSQLISRGRNQSSDSAFVSGLVTARDVFLSVATGFRFLFFWLYVAEPPRGETALPLAHSGTWGRWGLLGLVLKWILLAMTLSMSILQIIWRVSSNSDQNGFGTVYGAESAMEIIASAVLLMKLILNVSITSVAPRYNALWDYSAVIVALSINLGVGIGNVATFAFSESALGRFFMAIEIYILIVYTLIAAFRDHVLVKPPGNIDSKAAVENRPEVKRKADIESNPPRFLTTTSNLNLPRNDDHVASVRRTPSPSRFATWILPRKDSHRRSIGEGDRVDLWNQAEGADTTVQTAPAGPSGRGSPYSYQSFIDEERAGRASSRALSLVNPDPGSSAQDESESRWAADTSESDPNSFPSSRGAEAPARDSTDSLRPPRMPQLDAKSSYSIGSYYGRGPSPADAQPVARESDSPIYALDGILRGAQETGDPPGSAGRLRDSGTSVNSSSFGELLRQKSELDNSIAALRLFSPQQGRIASPAALGDSRRPSGESSRIPPSLHDSDISLDDFPEPPNIISVTANGMPPRPPPSLRIKAIKQNRRSVRDSDTGAYLPMPRMPVMSDFDFPLTPRSIPNSPIRNSGDAVPASRTGVDSVGTQYDVTSFIGNFMDPSSLKKSSALDNLADIQSEDGLSEVNESDTSILPVPEPEPRPLGSGLRAKPAHLNSSLLAVDRAAVPYSPATASSGIWTARRLTDEGFQPRNVVAANTNLAAPPRGYALPAIGIADANLSPLSLSSSLSYVSGSLSARRLPPPAGSLPTRPRLTVSPPKPASPPGDSEGRPESGVSPLTLSRKVGKAF</sequence>
<keyword evidence="2" id="KW-0812">Transmembrane</keyword>
<feature type="transmembrane region" description="Helical" evidence="2">
    <location>
        <begin position="103"/>
        <end position="120"/>
    </location>
</feature>
<dbReference type="STRING" id="436010.A0A166U0G0"/>
<feature type="compositionally biased region" description="Low complexity" evidence="1">
    <location>
        <begin position="459"/>
        <end position="472"/>
    </location>
</feature>
<feature type="region of interest" description="Disordered" evidence="1">
    <location>
        <begin position="550"/>
        <end position="585"/>
    </location>
</feature>
<protein>
    <submittedName>
        <fullName evidence="3">Uncharacterized protein</fullName>
    </submittedName>
</protein>
<keyword evidence="2" id="KW-1133">Transmembrane helix</keyword>
<feature type="region of interest" description="Disordered" evidence="1">
    <location>
        <begin position="817"/>
        <end position="870"/>
    </location>
</feature>
<reference evidence="3 4" key="1">
    <citation type="journal article" date="2016" name="Mol. Biol. Evol.">
        <title>Comparative Genomics of Early-Diverging Mushroom-Forming Fungi Provides Insights into the Origins of Lignocellulose Decay Capabilities.</title>
        <authorList>
            <person name="Nagy L.G."/>
            <person name="Riley R."/>
            <person name="Tritt A."/>
            <person name="Adam C."/>
            <person name="Daum C."/>
            <person name="Floudas D."/>
            <person name="Sun H."/>
            <person name="Yadav J.S."/>
            <person name="Pangilinan J."/>
            <person name="Larsson K.H."/>
            <person name="Matsuura K."/>
            <person name="Barry K."/>
            <person name="Labutti K."/>
            <person name="Kuo R."/>
            <person name="Ohm R.A."/>
            <person name="Bhattacharya S.S."/>
            <person name="Shirouzu T."/>
            <person name="Yoshinaga Y."/>
            <person name="Martin F.M."/>
            <person name="Grigoriev I.V."/>
            <person name="Hibbett D.S."/>
        </authorList>
    </citation>
    <scope>NUCLEOTIDE SEQUENCE [LARGE SCALE GENOMIC DNA]</scope>
    <source>
        <strain evidence="3 4">CBS 109695</strain>
    </source>
</reference>
<accession>A0A166U0G0</accession>
<dbReference type="OrthoDB" id="2564696at2759"/>
<feature type="region of interest" description="Disordered" evidence="1">
    <location>
        <begin position="496"/>
        <end position="522"/>
    </location>
</feature>
<proteinExistence type="predicted"/>
<feature type="transmembrane region" description="Helical" evidence="2">
    <location>
        <begin position="186"/>
        <end position="208"/>
    </location>
</feature>
<keyword evidence="4" id="KW-1185">Reference proteome</keyword>
<feature type="transmembrane region" description="Helical" evidence="2">
    <location>
        <begin position="220"/>
        <end position="241"/>
    </location>
</feature>
<keyword evidence="2" id="KW-0472">Membrane</keyword>
<dbReference type="EMBL" id="KV417490">
    <property type="protein sequence ID" value="KZP31183.1"/>
    <property type="molecule type" value="Genomic_DNA"/>
</dbReference>
<name>A0A166U0G0_9AGAM</name>
<evidence type="ECO:0000313" key="4">
    <source>
        <dbReference type="Proteomes" id="UP000076532"/>
    </source>
</evidence>
<feature type="transmembrane region" description="Helical" evidence="2">
    <location>
        <begin position="60"/>
        <end position="81"/>
    </location>
</feature>
<feature type="compositionally biased region" description="Polar residues" evidence="1">
    <location>
        <begin position="513"/>
        <end position="522"/>
    </location>
</feature>
<feature type="transmembrane region" description="Helical" evidence="2">
    <location>
        <begin position="29"/>
        <end position="51"/>
    </location>
</feature>
<evidence type="ECO:0000313" key="3">
    <source>
        <dbReference type="EMBL" id="KZP31183.1"/>
    </source>
</evidence>
<gene>
    <name evidence="3" type="ORF">FIBSPDRAFT_1037652</name>
</gene>